<keyword evidence="1" id="KW-1133">Transmembrane helix</keyword>
<keyword evidence="1" id="KW-0812">Transmembrane</keyword>
<dbReference type="EMBL" id="AUPL01002621">
    <property type="protein sequence ID" value="ESL09656.1"/>
    <property type="molecule type" value="Genomic_DNA"/>
</dbReference>
<evidence type="ECO:0000256" key="1">
    <source>
        <dbReference type="SAM" id="Phobius"/>
    </source>
</evidence>
<evidence type="ECO:0000313" key="3">
    <source>
        <dbReference type="Proteomes" id="UP000031737"/>
    </source>
</evidence>
<comment type="caution">
    <text evidence="2">The sequence shown here is derived from an EMBL/GenBank/DDBJ whole genome shotgun (WGS) entry which is preliminary data.</text>
</comment>
<sequence length="68" mass="7970">MPSEAGEESWVVYLIEQGWLPLFIMGVMLLGLRLYNVRQREEQRVLLREGLISEIAYRNALKKHHSSD</sequence>
<feature type="transmembrane region" description="Helical" evidence="1">
    <location>
        <begin position="18"/>
        <end position="35"/>
    </location>
</feature>
<dbReference type="OrthoDB" id="263315at2759"/>
<gene>
    <name evidence="2" type="ORF">TRSC58_02621</name>
</gene>
<protein>
    <submittedName>
        <fullName evidence="2">Uncharacterized protein</fullName>
    </submittedName>
</protein>
<evidence type="ECO:0000313" key="2">
    <source>
        <dbReference type="EMBL" id="ESL09656.1"/>
    </source>
</evidence>
<accession>A0A061J6C3</accession>
<dbReference type="AlphaFoldDB" id="A0A061J6C3"/>
<organism evidence="2 3">
    <name type="scientific">Trypanosoma rangeli SC58</name>
    <dbReference type="NCBI Taxonomy" id="429131"/>
    <lineage>
        <taxon>Eukaryota</taxon>
        <taxon>Discoba</taxon>
        <taxon>Euglenozoa</taxon>
        <taxon>Kinetoplastea</taxon>
        <taxon>Metakinetoplastina</taxon>
        <taxon>Trypanosomatida</taxon>
        <taxon>Trypanosomatidae</taxon>
        <taxon>Trypanosoma</taxon>
        <taxon>Herpetosoma</taxon>
    </lineage>
</organism>
<keyword evidence="3" id="KW-1185">Reference proteome</keyword>
<dbReference type="VEuPathDB" id="TriTrypDB:TRSC58_02621"/>
<dbReference type="Proteomes" id="UP000031737">
    <property type="component" value="Unassembled WGS sequence"/>
</dbReference>
<reference evidence="2 3" key="1">
    <citation type="submission" date="2013-07" db="EMBL/GenBank/DDBJ databases">
        <authorList>
            <person name="Stoco P.H."/>
            <person name="Wagner G."/>
            <person name="Gerber A."/>
            <person name="Zaha A."/>
            <person name="Thompson C."/>
            <person name="Bartholomeu D.C."/>
            <person name="Luckemeyer D.D."/>
            <person name="Bahia D."/>
            <person name="Loreto E."/>
            <person name="Prestes E.B."/>
            <person name="Lima F.M."/>
            <person name="Rodrigues-Luiz G."/>
            <person name="Vallejo G.A."/>
            <person name="Filho J.F."/>
            <person name="Monteiro K.M."/>
            <person name="Tyler K.M."/>
            <person name="de Almeida L.G."/>
            <person name="Ortiz M.F."/>
            <person name="Siervo M.A."/>
            <person name="de Moraes M.H."/>
            <person name="Cunha O.L."/>
            <person name="Mendonca-Neto R."/>
            <person name="Silva R."/>
            <person name="Teixeira S.M."/>
            <person name="Murta S.M."/>
            <person name="Sincero T.C."/>
            <person name="Mendes T.A."/>
            <person name="Urmenyi T.P."/>
            <person name="Silva V.G."/>
            <person name="da Rocha W.D."/>
            <person name="Andersson B."/>
            <person name="Romanha A.J."/>
            <person name="Steindel M."/>
            <person name="de Vasconcelos A.T."/>
            <person name="Grisard E.C."/>
        </authorList>
    </citation>
    <scope>NUCLEOTIDE SEQUENCE [LARGE SCALE GENOMIC DNA]</scope>
    <source>
        <strain evidence="2 3">SC58</strain>
    </source>
</reference>
<keyword evidence="1" id="KW-0472">Membrane</keyword>
<proteinExistence type="predicted"/>
<name>A0A061J6C3_TRYRA</name>